<accession>A0A6G4X8M3</accession>
<name>A0A6G4X8M3_9ACTN</name>
<dbReference type="AlphaFoldDB" id="A0A6G4X8M3"/>
<evidence type="ECO:0000313" key="3">
    <source>
        <dbReference type="Proteomes" id="UP000477722"/>
    </source>
</evidence>
<proteinExistence type="predicted"/>
<sequence length="279" mass="30228">MFTTVTYNLQNLGLPEASPTSPTQYQKVVDVLREVLEDVPDARGVVVGVQEIVAPTLRAAGRVIKALARDTGMCCQALPTVDNQAVPAVARGRRGNGPAGLTFFVGLLWAGSMEPIPGTLRAYHDQMWHGLITAQFDVGLPQPLLVGSWHANPWCPDARLSEARRVSVPFTAPGLPGVLSSDTNMLAADPARDGSSYYDPDPSSYGDLDNPLLDCQVRWSDDGVPEADRRGAHVLLRRHLHDPAAVLDKPWQATCGHAPDPWGPRRIDTNRITPTLRPA</sequence>
<gene>
    <name evidence="2" type="ORF">G5C65_33685</name>
</gene>
<dbReference type="RefSeq" id="WP_165302857.1">
    <property type="nucleotide sequence ID" value="NZ_JAAKZZ010000651.1"/>
</dbReference>
<reference evidence="2 3" key="1">
    <citation type="submission" date="2020-02" db="EMBL/GenBank/DDBJ databases">
        <title>Whole-genome analyses of novel actinobacteria.</title>
        <authorList>
            <person name="Sahin N."/>
            <person name="Tatar D."/>
        </authorList>
    </citation>
    <scope>NUCLEOTIDE SEQUENCE [LARGE SCALE GENOMIC DNA]</scope>
    <source>
        <strain evidence="2 3">SB3404</strain>
    </source>
</reference>
<comment type="caution">
    <text evidence="2">The sequence shown here is derived from an EMBL/GenBank/DDBJ whole genome shotgun (WGS) entry which is preliminary data.</text>
</comment>
<feature type="non-terminal residue" evidence="2">
    <location>
        <position position="279"/>
    </location>
</feature>
<protein>
    <recommendedName>
        <fullName evidence="4">Endonuclease/exonuclease/phosphatase domain-containing protein</fullName>
    </recommendedName>
</protein>
<dbReference type="SUPFAM" id="SSF56219">
    <property type="entry name" value="DNase I-like"/>
    <property type="match status" value="1"/>
</dbReference>
<dbReference type="EMBL" id="JAAKZZ010000651">
    <property type="protein sequence ID" value="NGO73197.1"/>
    <property type="molecule type" value="Genomic_DNA"/>
</dbReference>
<dbReference type="InterPro" id="IPR036691">
    <property type="entry name" value="Endo/exonu/phosph_ase_sf"/>
</dbReference>
<evidence type="ECO:0008006" key="4">
    <source>
        <dbReference type="Google" id="ProtNLM"/>
    </source>
</evidence>
<dbReference type="Proteomes" id="UP000477722">
    <property type="component" value="Unassembled WGS sequence"/>
</dbReference>
<evidence type="ECO:0000313" key="2">
    <source>
        <dbReference type="EMBL" id="NGO73197.1"/>
    </source>
</evidence>
<keyword evidence="3" id="KW-1185">Reference proteome</keyword>
<evidence type="ECO:0000256" key="1">
    <source>
        <dbReference type="SAM" id="MobiDB-lite"/>
    </source>
</evidence>
<feature type="region of interest" description="Disordered" evidence="1">
    <location>
        <begin position="257"/>
        <end position="279"/>
    </location>
</feature>
<organism evidence="2 3">
    <name type="scientific">Streptomyces boncukensis</name>
    <dbReference type="NCBI Taxonomy" id="2711219"/>
    <lineage>
        <taxon>Bacteria</taxon>
        <taxon>Bacillati</taxon>
        <taxon>Actinomycetota</taxon>
        <taxon>Actinomycetes</taxon>
        <taxon>Kitasatosporales</taxon>
        <taxon>Streptomycetaceae</taxon>
        <taxon>Streptomyces</taxon>
    </lineage>
</organism>